<feature type="signal peptide" evidence="1">
    <location>
        <begin position="1"/>
        <end position="26"/>
    </location>
</feature>
<dbReference type="HOGENOM" id="CLU_1813617_0_0_6"/>
<dbReference type="EMBL" id="DF970197">
    <property type="protein sequence ID" value="GAP66307.1"/>
    <property type="molecule type" value="Genomic_DNA"/>
</dbReference>
<evidence type="ECO:0000256" key="1">
    <source>
        <dbReference type="SAM" id="SignalP"/>
    </source>
</evidence>
<dbReference type="AlphaFoldDB" id="A0A0K8QPH2"/>
<keyword evidence="4" id="KW-1185">Reference proteome</keyword>
<dbReference type="OrthoDB" id="9899671at2"/>
<keyword evidence="1" id="KW-0732">Signal</keyword>
<protein>
    <submittedName>
        <fullName evidence="3">Homolog to peroxiredoxin</fullName>
    </submittedName>
</protein>
<gene>
    <name evidence="2" type="ORF">MBSD_2597</name>
    <name evidence="3" type="ORF">MBSD_n1611</name>
</gene>
<reference evidence="3" key="2">
    <citation type="submission" date="2015-08" db="EMBL/GenBank/DDBJ databases">
        <title>Complete DNA Sequence of Pseudomonas syringae pv. actinidiae, the Causal Agent of Kiwifruit Canker Disease.</title>
        <authorList>
            <person name="Rikkerink E.H.A."/>
            <person name="Fineran P.C."/>
        </authorList>
    </citation>
    <scope>NUCLEOTIDE SEQUENCE</scope>
    <source>
        <strain evidence="3">SkMP5</strain>
    </source>
</reference>
<dbReference type="Proteomes" id="UP000253740">
    <property type="component" value="Unassembled WGS sequence"/>
</dbReference>
<name>A0A0K8QPH2_9GAMM</name>
<sequence>MRTLGLALCCFILGPIALTVTPAARADTGPIDCTNGCTIVTCNATTCPVWHCDSHGCIPVGSYQRLPHPQAAPQPQASVQQYKPAFDQVCDISGRQPCAVKTCQGDRCTILMFDGKSFVSVGQVDNVEKMIERANTQRTEGH</sequence>
<evidence type="ECO:0000313" key="2">
    <source>
        <dbReference type="EMBL" id="GAN45988.1"/>
    </source>
</evidence>
<dbReference type="RefSeq" id="WP_062536862.1">
    <property type="nucleotide sequence ID" value="NZ_DF970197.1"/>
</dbReference>
<proteinExistence type="predicted"/>
<dbReference type="EMBL" id="DF952464">
    <property type="protein sequence ID" value="GAN45988.1"/>
    <property type="molecule type" value="Genomic_DNA"/>
</dbReference>
<organism evidence="3">
    <name type="scientific">Mizugakiibacter sediminis</name>
    <dbReference type="NCBI Taxonomy" id="1475481"/>
    <lineage>
        <taxon>Bacteria</taxon>
        <taxon>Pseudomonadati</taxon>
        <taxon>Pseudomonadota</taxon>
        <taxon>Gammaproteobacteria</taxon>
        <taxon>Lysobacterales</taxon>
        <taxon>Rhodanobacteraceae</taxon>
        <taxon>Mizugakiibacter</taxon>
    </lineage>
</organism>
<evidence type="ECO:0000313" key="4">
    <source>
        <dbReference type="Proteomes" id="UP000253740"/>
    </source>
</evidence>
<feature type="chain" id="PRO_5007415068" evidence="1">
    <location>
        <begin position="27"/>
        <end position="142"/>
    </location>
</feature>
<reference evidence="2" key="1">
    <citation type="submission" date="2015-03" db="EMBL/GenBank/DDBJ databases">
        <title>Draft genome sequence of Mizugakiibacter sediminis skMP5.</title>
        <authorList>
            <person name="Watanabe T."/>
            <person name="Kojima H."/>
            <person name="Fukui M."/>
        </authorList>
    </citation>
    <scope>NUCLEOTIDE SEQUENCE</scope>
    <source>
        <strain evidence="2">SkMP5</strain>
    </source>
</reference>
<accession>A0A0K8QPH2</accession>
<evidence type="ECO:0000313" key="3">
    <source>
        <dbReference type="EMBL" id="GAP66307.1"/>
    </source>
</evidence>